<dbReference type="PANTHER" id="PTHR12112:SF39">
    <property type="entry name" value="EG:152A3.5 PROTEIN (FBGN0003116_PN PROTEIN)"/>
    <property type="match status" value="1"/>
</dbReference>
<comment type="cofactor">
    <cofactor evidence="1">
        <name>Mn(2+)</name>
        <dbReference type="ChEBI" id="CHEBI:29035"/>
    </cofactor>
</comment>
<dbReference type="FunCoup" id="A0A162UN08">
    <property type="interactions" value="284"/>
</dbReference>
<dbReference type="Proteomes" id="UP000077315">
    <property type="component" value="Unassembled WGS sequence"/>
</dbReference>
<evidence type="ECO:0000313" key="7">
    <source>
        <dbReference type="Proteomes" id="UP000077315"/>
    </source>
</evidence>
<organism evidence="6 7">
    <name type="scientific">Phycomyces blakesleeanus (strain ATCC 8743b / DSM 1359 / FGSC 10004 / NBRC 33097 / NRRL 1555)</name>
    <dbReference type="NCBI Taxonomy" id="763407"/>
    <lineage>
        <taxon>Eukaryota</taxon>
        <taxon>Fungi</taxon>
        <taxon>Fungi incertae sedis</taxon>
        <taxon>Mucoromycota</taxon>
        <taxon>Mucoromycotina</taxon>
        <taxon>Mucoromycetes</taxon>
        <taxon>Mucorales</taxon>
        <taxon>Phycomycetaceae</taxon>
        <taxon>Phycomyces</taxon>
    </lineage>
</organism>
<gene>
    <name evidence="6" type="ORF">PHYBLDRAFT_132485</name>
</gene>
<dbReference type="InParanoid" id="A0A162UN08"/>
<dbReference type="GeneID" id="28990405"/>
<dbReference type="PANTHER" id="PTHR12112">
    <property type="entry name" value="BNIP - RELATED"/>
    <property type="match status" value="1"/>
</dbReference>
<dbReference type="EMBL" id="KV440976">
    <property type="protein sequence ID" value="OAD76463.1"/>
    <property type="molecule type" value="Genomic_DNA"/>
</dbReference>
<sequence length="402" mass="45842">MKSPVNEFLDSIHAELAKKSDKTKLVIVTGNDSADLDSIISALTYAYISQKSNKDPLTIYVPLVKVPKEDLSLRPETSFVFTKAGIDAEKLVYIDQIDLGRVASEYDARVFLVDHNRLTAPFGEDWNDRVIGILDHHIDEGQYKWANPRRIEIVGSCTSLVVLHFEDLFKQEEYAEDLSKLVLAPILVDTIGMEPSFGKLTPTDVAAFNVLLNSSPVNTSDYTTNSYYYDIEKYKSDVKGMSTRDLLRKDYKEWVVNGFRIGTSSLPWYLQGWLLHHGPEQAIADTWKFAEERNLDLEVILTSYDHSRDVEGGPYKREIGLFVKNNKMDCIKKDLENGKTPPGYDKSIVLENLNIYYGKEDSRIGLYDQHDVKLSRKQIWPLIQSLIEMEWSNQTSNLPGNL</sequence>
<dbReference type="InterPro" id="IPR038763">
    <property type="entry name" value="DHH_sf"/>
</dbReference>
<dbReference type="InterPro" id="IPR001667">
    <property type="entry name" value="DDH_dom"/>
</dbReference>
<evidence type="ECO:0000256" key="1">
    <source>
        <dbReference type="ARBA" id="ARBA00001936"/>
    </source>
</evidence>
<feature type="domain" description="DHHA2" evidence="5">
    <location>
        <begin position="228"/>
        <end position="387"/>
    </location>
</feature>
<evidence type="ECO:0000256" key="3">
    <source>
        <dbReference type="ARBA" id="ARBA00022801"/>
    </source>
</evidence>
<evidence type="ECO:0000256" key="4">
    <source>
        <dbReference type="ARBA" id="ARBA00023211"/>
    </source>
</evidence>
<dbReference type="Pfam" id="PF02833">
    <property type="entry name" value="DHHA2"/>
    <property type="match status" value="1"/>
</dbReference>
<keyword evidence="4" id="KW-0464">Manganese</keyword>
<keyword evidence="7" id="KW-1185">Reference proteome</keyword>
<protein>
    <recommendedName>
        <fullName evidence="5">DHHA2 domain-containing protein</fullName>
    </recommendedName>
</protein>
<reference evidence="7" key="1">
    <citation type="submission" date="2015-06" db="EMBL/GenBank/DDBJ databases">
        <title>Expansion of signal transduction pathways in fungi by whole-genome duplication.</title>
        <authorList>
            <consortium name="DOE Joint Genome Institute"/>
            <person name="Corrochano L.M."/>
            <person name="Kuo A."/>
            <person name="Marcet-Houben M."/>
            <person name="Polaino S."/>
            <person name="Salamov A."/>
            <person name="Villalobos J.M."/>
            <person name="Alvarez M.I."/>
            <person name="Avalos J."/>
            <person name="Benito E.P."/>
            <person name="Benoit I."/>
            <person name="Burger G."/>
            <person name="Camino L.P."/>
            <person name="Canovas D."/>
            <person name="Cerda-Olmedo E."/>
            <person name="Cheng J.-F."/>
            <person name="Dominguez A."/>
            <person name="Elias M."/>
            <person name="Eslava A.P."/>
            <person name="Glaser F."/>
            <person name="Grimwood J."/>
            <person name="Gutierrez G."/>
            <person name="Heitman J."/>
            <person name="Henrissat B."/>
            <person name="Iturriaga E.A."/>
            <person name="Lang B.F."/>
            <person name="Lavin J.L."/>
            <person name="Lee S."/>
            <person name="Li W."/>
            <person name="Lindquist E."/>
            <person name="Lopez-Garcia S."/>
            <person name="Luque E.M."/>
            <person name="Marcos A.T."/>
            <person name="Martin J."/>
            <person name="McCluskey K."/>
            <person name="Medina H.R."/>
            <person name="Miralles-Duran A."/>
            <person name="Miyazaki A."/>
            <person name="Munoz-Torres E."/>
            <person name="Oguiza J.A."/>
            <person name="Ohm R."/>
            <person name="Olmedo M."/>
            <person name="Orejas M."/>
            <person name="Ortiz-Castellanos L."/>
            <person name="Pisabarro A.G."/>
            <person name="Rodriguez-Romero J."/>
            <person name="Ruiz-Herrera J."/>
            <person name="Ruiz-Vazquez R."/>
            <person name="Sanz C."/>
            <person name="Schackwitz W."/>
            <person name="Schmutz J."/>
            <person name="Shahriari M."/>
            <person name="Shelest E."/>
            <person name="Silva-Franco F."/>
            <person name="Soanes D."/>
            <person name="Syed K."/>
            <person name="Tagua V.G."/>
            <person name="Talbot N.J."/>
            <person name="Thon M."/>
            <person name="De vries R.P."/>
            <person name="Wiebenga A."/>
            <person name="Yadav J.S."/>
            <person name="Braun E.L."/>
            <person name="Baker S."/>
            <person name="Garre V."/>
            <person name="Horwitz B."/>
            <person name="Torres-Martinez S."/>
            <person name="Idnurm A."/>
            <person name="Herrera-Estrella A."/>
            <person name="Gabaldon T."/>
            <person name="Grigoriev I.V."/>
        </authorList>
    </citation>
    <scope>NUCLEOTIDE SEQUENCE [LARGE SCALE GENOMIC DNA]</scope>
    <source>
        <strain evidence="7">NRRL 1555(-)</strain>
    </source>
</reference>
<evidence type="ECO:0000259" key="5">
    <source>
        <dbReference type="SMART" id="SM01131"/>
    </source>
</evidence>
<dbReference type="Gene3D" id="3.90.1640.10">
    <property type="entry name" value="inorganic pyrophosphatase (n-terminal core)"/>
    <property type="match status" value="1"/>
</dbReference>
<dbReference type="VEuPathDB" id="FungiDB:PHYBLDRAFT_132485"/>
<dbReference type="InterPro" id="IPR038222">
    <property type="entry name" value="DHHA2_dom_sf"/>
</dbReference>
<proteinExistence type="predicted"/>
<name>A0A162UN08_PHYB8</name>
<dbReference type="Pfam" id="PF01368">
    <property type="entry name" value="DHH"/>
    <property type="match status" value="1"/>
</dbReference>
<dbReference type="GO" id="GO:0004309">
    <property type="term" value="F:exopolyphosphatase activity"/>
    <property type="evidence" value="ECO:0007669"/>
    <property type="project" value="TreeGrafter"/>
</dbReference>
<accession>A0A162UN08</accession>
<dbReference type="InterPro" id="IPR004097">
    <property type="entry name" value="DHHA2"/>
</dbReference>
<evidence type="ECO:0000256" key="2">
    <source>
        <dbReference type="ARBA" id="ARBA00022723"/>
    </source>
</evidence>
<dbReference type="GO" id="GO:0046872">
    <property type="term" value="F:metal ion binding"/>
    <property type="evidence" value="ECO:0007669"/>
    <property type="project" value="UniProtKB-KW"/>
</dbReference>
<keyword evidence="3" id="KW-0378">Hydrolase</keyword>
<dbReference type="GO" id="GO:0005737">
    <property type="term" value="C:cytoplasm"/>
    <property type="evidence" value="ECO:0007669"/>
    <property type="project" value="InterPro"/>
</dbReference>
<dbReference type="STRING" id="763407.A0A162UN08"/>
<keyword evidence="2" id="KW-0479">Metal-binding</keyword>
<dbReference type="Gene3D" id="3.10.310.20">
    <property type="entry name" value="DHHA2 domain"/>
    <property type="match status" value="1"/>
</dbReference>
<evidence type="ECO:0000313" key="6">
    <source>
        <dbReference type="EMBL" id="OAD76463.1"/>
    </source>
</evidence>
<dbReference type="SMART" id="SM01131">
    <property type="entry name" value="DHHA2"/>
    <property type="match status" value="1"/>
</dbReference>
<dbReference type="OrthoDB" id="374045at2759"/>
<dbReference type="AlphaFoldDB" id="A0A162UN08"/>
<dbReference type="RefSeq" id="XP_018294503.1">
    <property type="nucleotide sequence ID" value="XM_018429499.1"/>
</dbReference>
<dbReference type="SUPFAM" id="SSF64182">
    <property type="entry name" value="DHH phosphoesterases"/>
    <property type="match status" value="1"/>
</dbReference>